<organism evidence="13 14">
    <name type="scientific">Drosophila willistoni</name>
    <name type="common">Fruit fly</name>
    <dbReference type="NCBI Taxonomy" id="7260"/>
    <lineage>
        <taxon>Eukaryota</taxon>
        <taxon>Metazoa</taxon>
        <taxon>Ecdysozoa</taxon>
        <taxon>Arthropoda</taxon>
        <taxon>Hexapoda</taxon>
        <taxon>Insecta</taxon>
        <taxon>Pterygota</taxon>
        <taxon>Neoptera</taxon>
        <taxon>Endopterygota</taxon>
        <taxon>Diptera</taxon>
        <taxon>Brachycera</taxon>
        <taxon>Muscomorpha</taxon>
        <taxon>Ephydroidea</taxon>
        <taxon>Drosophilidae</taxon>
        <taxon>Drosophila</taxon>
        <taxon>Sophophora</taxon>
    </lineage>
</organism>
<keyword evidence="9" id="KW-1015">Disulfide bond</keyword>
<dbReference type="STRING" id="7260.B4N9K8"/>
<evidence type="ECO:0000256" key="11">
    <source>
        <dbReference type="SAM" id="SignalP"/>
    </source>
</evidence>
<dbReference type="MEROPS" id="S01.A92"/>
<dbReference type="GO" id="GO:0004252">
    <property type="term" value="F:serine-type endopeptidase activity"/>
    <property type="evidence" value="ECO:0007669"/>
    <property type="project" value="InterPro"/>
</dbReference>
<dbReference type="PhylomeDB" id="B4N9K8"/>
<dbReference type="Gene3D" id="2.40.10.10">
    <property type="entry name" value="Trypsin-like serine proteases"/>
    <property type="match status" value="2"/>
</dbReference>
<evidence type="ECO:0000256" key="1">
    <source>
        <dbReference type="ARBA" id="ARBA00004613"/>
    </source>
</evidence>
<dbReference type="AlphaFoldDB" id="B4N9K8"/>
<dbReference type="PROSITE" id="PS00134">
    <property type="entry name" value="TRYPSIN_HIS"/>
    <property type="match status" value="1"/>
</dbReference>
<protein>
    <recommendedName>
        <fullName evidence="12">Peptidase S1 domain-containing protein</fullName>
    </recommendedName>
</protein>
<dbReference type="InterPro" id="IPR001254">
    <property type="entry name" value="Trypsin_dom"/>
</dbReference>
<dbReference type="EMBL" id="CH964232">
    <property type="protein sequence ID" value="EDW81684.1"/>
    <property type="molecule type" value="Genomic_DNA"/>
</dbReference>
<dbReference type="InterPro" id="IPR050430">
    <property type="entry name" value="Peptidase_S1"/>
</dbReference>
<dbReference type="eggNOG" id="KOG3627">
    <property type="taxonomic scope" value="Eukaryota"/>
</dbReference>
<dbReference type="KEGG" id="dwi:6647417"/>
<evidence type="ECO:0000256" key="7">
    <source>
        <dbReference type="ARBA" id="ARBA00022825"/>
    </source>
</evidence>
<dbReference type="OMA" id="FTGWGTQ"/>
<accession>B4N9K8</accession>
<dbReference type="SUPFAM" id="SSF50494">
    <property type="entry name" value="Trypsin-like serine proteases"/>
    <property type="match status" value="1"/>
</dbReference>
<dbReference type="GO" id="GO:0005576">
    <property type="term" value="C:extracellular region"/>
    <property type="evidence" value="ECO:0007669"/>
    <property type="project" value="UniProtKB-SubCell"/>
</dbReference>
<dbReference type="FunCoup" id="B4N9K8">
    <property type="interactions" value="11"/>
</dbReference>
<comment type="subcellular location">
    <subcellularLocation>
        <location evidence="1">Secreted</location>
    </subcellularLocation>
</comment>
<dbReference type="GO" id="GO:0016485">
    <property type="term" value="P:protein processing"/>
    <property type="evidence" value="ECO:0007669"/>
    <property type="project" value="UniProtKB-ARBA"/>
</dbReference>
<dbReference type="InterPro" id="IPR001314">
    <property type="entry name" value="Peptidase_S1A"/>
</dbReference>
<dbReference type="PROSITE" id="PS00135">
    <property type="entry name" value="TRYPSIN_SER"/>
    <property type="match status" value="1"/>
</dbReference>
<keyword evidence="6 10" id="KW-0378">Hydrolase</keyword>
<evidence type="ECO:0000313" key="13">
    <source>
        <dbReference type="EMBL" id="EDW81684.1"/>
    </source>
</evidence>
<evidence type="ECO:0000256" key="4">
    <source>
        <dbReference type="ARBA" id="ARBA00022670"/>
    </source>
</evidence>
<evidence type="ECO:0000256" key="9">
    <source>
        <dbReference type="ARBA" id="ARBA00023157"/>
    </source>
</evidence>
<dbReference type="InterPro" id="IPR033116">
    <property type="entry name" value="TRYPSIN_SER"/>
</dbReference>
<keyword evidence="5 11" id="KW-0732">Signal</keyword>
<dbReference type="PROSITE" id="PS50240">
    <property type="entry name" value="TRYPSIN_DOM"/>
    <property type="match status" value="1"/>
</dbReference>
<dbReference type="PANTHER" id="PTHR24276">
    <property type="entry name" value="POLYSERASE-RELATED"/>
    <property type="match status" value="1"/>
</dbReference>
<sequence>MLLRCGKIGISTIILILVSFASYSHSARSDNLQFIVGGQNADEGDAPYQISLQTLLGRHLCGGAIISDRWLLTAGHCVSGYPADRLQVVTGTLQYAIPGAIYYPESIYLHCNYDTPKYHNDIALLRVNQSIVFDAHTQPVNLPIGPWAASGAQLLFTGWGTQSISGSTPARLQRVQQQYITSQTCKSLLSDYEDVELGPCHVCAYRQLNIGACHGDSGGPLVHEGILVGILNFFVPCAQGVPDVFMNIMFYRDWIRRVISGNAKCTQVHEQIIG</sequence>
<keyword evidence="7 10" id="KW-0720">Serine protease</keyword>
<dbReference type="InParanoid" id="B4N9K8"/>
<evidence type="ECO:0000256" key="2">
    <source>
        <dbReference type="ARBA" id="ARBA00007664"/>
    </source>
</evidence>
<feature type="domain" description="Peptidase S1" evidence="12">
    <location>
        <begin position="35"/>
        <end position="260"/>
    </location>
</feature>
<reference evidence="13 14" key="1">
    <citation type="journal article" date="2007" name="Nature">
        <title>Evolution of genes and genomes on the Drosophila phylogeny.</title>
        <authorList>
            <consortium name="Drosophila 12 Genomes Consortium"/>
            <person name="Clark A.G."/>
            <person name="Eisen M.B."/>
            <person name="Smith D.R."/>
            <person name="Bergman C.M."/>
            <person name="Oliver B."/>
            <person name="Markow T.A."/>
            <person name="Kaufman T.C."/>
            <person name="Kellis M."/>
            <person name="Gelbart W."/>
            <person name="Iyer V.N."/>
            <person name="Pollard D.A."/>
            <person name="Sackton T.B."/>
            <person name="Larracuente A.M."/>
            <person name="Singh N.D."/>
            <person name="Abad J.P."/>
            <person name="Abt D.N."/>
            <person name="Adryan B."/>
            <person name="Aguade M."/>
            <person name="Akashi H."/>
            <person name="Anderson W.W."/>
            <person name="Aquadro C.F."/>
            <person name="Ardell D.H."/>
            <person name="Arguello R."/>
            <person name="Artieri C.G."/>
            <person name="Barbash D.A."/>
            <person name="Barker D."/>
            <person name="Barsanti P."/>
            <person name="Batterham P."/>
            <person name="Batzoglou S."/>
            <person name="Begun D."/>
            <person name="Bhutkar A."/>
            <person name="Blanco E."/>
            <person name="Bosak S.A."/>
            <person name="Bradley R.K."/>
            <person name="Brand A.D."/>
            <person name="Brent M.R."/>
            <person name="Brooks A.N."/>
            <person name="Brown R.H."/>
            <person name="Butlin R.K."/>
            <person name="Caggese C."/>
            <person name="Calvi B.R."/>
            <person name="Bernardo de Carvalho A."/>
            <person name="Caspi A."/>
            <person name="Castrezana S."/>
            <person name="Celniker S.E."/>
            <person name="Chang J.L."/>
            <person name="Chapple C."/>
            <person name="Chatterji S."/>
            <person name="Chinwalla A."/>
            <person name="Civetta A."/>
            <person name="Clifton S.W."/>
            <person name="Comeron J.M."/>
            <person name="Costello J.C."/>
            <person name="Coyne J.A."/>
            <person name="Daub J."/>
            <person name="David R.G."/>
            <person name="Delcher A.L."/>
            <person name="Delehaunty K."/>
            <person name="Do C.B."/>
            <person name="Ebling H."/>
            <person name="Edwards K."/>
            <person name="Eickbush T."/>
            <person name="Evans J.D."/>
            <person name="Filipski A."/>
            <person name="Findeiss S."/>
            <person name="Freyhult E."/>
            <person name="Fulton L."/>
            <person name="Fulton R."/>
            <person name="Garcia A.C."/>
            <person name="Gardiner A."/>
            <person name="Garfield D.A."/>
            <person name="Garvin B.E."/>
            <person name="Gibson G."/>
            <person name="Gilbert D."/>
            <person name="Gnerre S."/>
            <person name="Godfrey J."/>
            <person name="Good R."/>
            <person name="Gotea V."/>
            <person name="Gravely B."/>
            <person name="Greenberg A.J."/>
            <person name="Griffiths-Jones S."/>
            <person name="Gross S."/>
            <person name="Guigo R."/>
            <person name="Gustafson E.A."/>
            <person name="Haerty W."/>
            <person name="Hahn M.W."/>
            <person name="Halligan D.L."/>
            <person name="Halpern A.L."/>
            <person name="Halter G.M."/>
            <person name="Han M.V."/>
            <person name="Heger A."/>
            <person name="Hillier L."/>
            <person name="Hinrichs A.S."/>
            <person name="Holmes I."/>
            <person name="Hoskins R.A."/>
            <person name="Hubisz M.J."/>
            <person name="Hultmark D."/>
            <person name="Huntley M.A."/>
            <person name="Jaffe D.B."/>
            <person name="Jagadeeshan S."/>
            <person name="Jeck W.R."/>
            <person name="Johnson J."/>
            <person name="Jones C.D."/>
            <person name="Jordan W.C."/>
            <person name="Karpen G.H."/>
            <person name="Kataoka E."/>
            <person name="Keightley P.D."/>
            <person name="Kheradpour P."/>
            <person name="Kirkness E.F."/>
            <person name="Koerich L.B."/>
            <person name="Kristiansen K."/>
            <person name="Kudrna D."/>
            <person name="Kulathinal R.J."/>
            <person name="Kumar S."/>
            <person name="Kwok R."/>
            <person name="Lander E."/>
            <person name="Langley C.H."/>
            <person name="Lapoint R."/>
            <person name="Lazzaro B.P."/>
            <person name="Lee S.J."/>
            <person name="Levesque L."/>
            <person name="Li R."/>
            <person name="Lin C.F."/>
            <person name="Lin M.F."/>
            <person name="Lindblad-Toh K."/>
            <person name="Llopart A."/>
            <person name="Long M."/>
            <person name="Low L."/>
            <person name="Lozovsky E."/>
            <person name="Lu J."/>
            <person name="Luo M."/>
            <person name="Machado C.A."/>
            <person name="Makalowski W."/>
            <person name="Marzo M."/>
            <person name="Matsuda M."/>
            <person name="Matzkin L."/>
            <person name="McAllister B."/>
            <person name="McBride C.S."/>
            <person name="McKernan B."/>
            <person name="McKernan K."/>
            <person name="Mendez-Lago M."/>
            <person name="Minx P."/>
            <person name="Mollenhauer M.U."/>
            <person name="Montooth K."/>
            <person name="Mount S.M."/>
            <person name="Mu X."/>
            <person name="Myers E."/>
            <person name="Negre B."/>
            <person name="Newfeld S."/>
            <person name="Nielsen R."/>
            <person name="Noor M.A."/>
            <person name="O'Grady P."/>
            <person name="Pachter L."/>
            <person name="Papaceit M."/>
            <person name="Parisi M.J."/>
            <person name="Parisi M."/>
            <person name="Parts L."/>
            <person name="Pedersen J.S."/>
            <person name="Pesole G."/>
            <person name="Phillippy A.M."/>
            <person name="Ponting C.P."/>
            <person name="Pop M."/>
            <person name="Porcelli D."/>
            <person name="Powell J.R."/>
            <person name="Prohaska S."/>
            <person name="Pruitt K."/>
            <person name="Puig M."/>
            <person name="Quesneville H."/>
            <person name="Ram K.R."/>
            <person name="Rand D."/>
            <person name="Rasmussen M.D."/>
            <person name="Reed L.K."/>
            <person name="Reenan R."/>
            <person name="Reily A."/>
            <person name="Remington K.A."/>
            <person name="Rieger T.T."/>
            <person name="Ritchie M.G."/>
            <person name="Robin C."/>
            <person name="Rogers Y.H."/>
            <person name="Rohde C."/>
            <person name="Rozas J."/>
            <person name="Rubenfield M.J."/>
            <person name="Ruiz A."/>
            <person name="Russo S."/>
            <person name="Salzberg S.L."/>
            <person name="Sanchez-Gracia A."/>
            <person name="Saranga D.J."/>
            <person name="Sato H."/>
            <person name="Schaeffer S.W."/>
            <person name="Schatz M.C."/>
            <person name="Schlenke T."/>
            <person name="Schwartz R."/>
            <person name="Segarra C."/>
            <person name="Singh R.S."/>
            <person name="Sirot L."/>
            <person name="Sirota M."/>
            <person name="Sisneros N.B."/>
            <person name="Smith C.D."/>
            <person name="Smith T.F."/>
            <person name="Spieth J."/>
            <person name="Stage D.E."/>
            <person name="Stark A."/>
            <person name="Stephan W."/>
            <person name="Strausberg R.L."/>
            <person name="Strempel S."/>
            <person name="Sturgill D."/>
            <person name="Sutton G."/>
            <person name="Sutton G.G."/>
            <person name="Tao W."/>
            <person name="Teichmann S."/>
            <person name="Tobari Y.N."/>
            <person name="Tomimura Y."/>
            <person name="Tsolas J.M."/>
            <person name="Valente V.L."/>
            <person name="Venter E."/>
            <person name="Venter J.C."/>
            <person name="Vicario S."/>
            <person name="Vieira F.G."/>
            <person name="Vilella A.J."/>
            <person name="Villasante A."/>
            <person name="Walenz B."/>
            <person name="Wang J."/>
            <person name="Wasserman M."/>
            <person name="Watts T."/>
            <person name="Wilson D."/>
            <person name="Wilson R.K."/>
            <person name="Wing R.A."/>
            <person name="Wolfner M.F."/>
            <person name="Wong A."/>
            <person name="Wong G.K."/>
            <person name="Wu C.I."/>
            <person name="Wu G."/>
            <person name="Yamamoto D."/>
            <person name="Yang H.P."/>
            <person name="Yang S.P."/>
            <person name="Yorke J.A."/>
            <person name="Yoshida K."/>
            <person name="Zdobnov E."/>
            <person name="Zhang P."/>
            <person name="Zhang Y."/>
            <person name="Zimin A.V."/>
            <person name="Baldwin J."/>
            <person name="Abdouelleil A."/>
            <person name="Abdulkadir J."/>
            <person name="Abebe A."/>
            <person name="Abera B."/>
            <person name="Abreu J."/>
            <person name="Acer S.C."/>
            <person name="Aftuck L."/>
            <person name="Alexander A."/>
            <person name="An P."/>
            <person name="Anderson E."/>
            <person name="Anderson S."/>
            <person name="Arachi H."/>
            <person name="Azer M."/>
            <person name="Bachantsang P."/>
            <person name="Barry A."/>
            <person name="Bayul T."/>
            <person name="Berlin A."/>
            <person name="Bessette D."/>
            <person name="Bloom T."/>
            <person name="Blye J."/>
            <person name="Boguslavskiy L."/>
            <person name="Bonnet C."/>
            <person name="Boukhgalter B."/>
            <person name="Bourzgui I."/>
            <person name="Brown A."/>
            <person name="Cahill P."/>
            <person name="Channer S."/>
            <person name="Cheshatsang Y."/>
            <person name="Chuda L."/>
            <person name="Citroen M."/>
            <person name="Collymore A."/>
            <person name="Cooke P."/>
            <person name="Costello M."/>
            <person name="D'Aco K."/>
            <person name="Daza R."/>
            <person name="De Haan G."/>
            <person name="DeGray S."/>
            <person name="DeMaso C."/>
            <person name="Dhargay N."/>
            <person name="Dooley K."/>
            <person name="Dooley E."/>
            <person name="Doricent M."/>
            <person name="Dorje P."/>
            <person name="Dorjee K."/>
            <person name="Dupes A."/>
            <person name="Elong R."/>
            <person name="Falk J."/>
            <person name="Farina A."/>
            <person name="Faro S."/>
            <person name="Ferguson D."/>
            <person name="Fisher S."/>
            <person name="Foley C.D."/>
            <person name="Franke A."/>
            <person name="Friedrich D."/>
            <person name="Gadbois L."/>
            <person name="Gearin G."/>
            <person name="Gearin C.R."/>
            <person name="Giannoukos G."/>
            <person name="Goode T."/>
            <person name="Graham J."/>
            <person name="Grandbois E."/>
            <person name="Grewal S."/>
            <person name="Gyaltsen K."/>
            <person name="Hafez N."/>
            <person name="Hagos B."/>
            <person name="Hall J."/>
            <person name="Henson C."/>
            <person name="Hollinger A."/>
            <person name="Honan T."/>
            <person name="Huard M.D."/>
            <person name="Hughes L."/>
            <person name="Hurhula B."/>
            <person name="Husby M.E."/>
            <person name="Kamat A."/>
            <person name="Kanga B."/>
            <person name="Kashin S."/>
            <person name="Khazanovich D."/>
            <person name="Kisner P."/>
            <person name="Lance K."/>
            <person name="Lara M."/>
            <person name="Lee W."/>
            <person name="Lennon N."/>
            <person name="Letendre F."/>
            <person name="LeVine R."/>
            <person name="Lipovsky A."/>
            <person name="Liu X."/>
            <person name="Liu J."/>
            <person name="Liu S."/>
            <person name="Lokyitsang T."/>
            <person name="Lokyitsang Y."/>
            <person name="Lubonja R."/>
            <person name="Lui A."/>
            <person name="MacDonald P."/>
            <person name="Magnisalis V."/>
            <person name="Maru K."/>
            <person name="Matthews C."/>
            <person name="McCusker W."/>
            <person name="McDonough S."/>
            <person name="Mehta T."/>
            <person name="Meldrim J."/>
            <person name="Meneus L."/>
            <person name="Mihai O."/>
            <person name="Mihalev A."/>
            <person name="Mihova T."/>
            <person name="Mittelman R."/>
            <person name="Mlenga V."/>
            <person name="Montmayeur A."/>
            <person name="Mulrain L."/>
            <person name="Navidi A."/>
            <person name="Naylor J."/>
            <person name="Negash T."/>
            <person name="Nguyen T."/>
            <person name="Nguyen N."/>
            <person name="Nicol R."/>
            <person name="Norbu C."/>
            <person name="Norbu N."/>
            <person name="Novod N."/>
            <person name="O'Neill B."/>
            <person name="Osman S."/>
            <person name="Markiewicz E."/>
            <person name="Oyono O.L."/>
            <person name="Patti C."/>
            <person name="Phunkhang P."/>
            <person name="Pierre F."/>
            <person name="Priest M."/>
            <person name="Raghuraman S."/>
            <person name="Rege F."/>
            <person name="Reyes R."/>
            <person name="Rise C."/>
            <person name="Rogov P."/>
            <person name="Ross K."/>
            <person name="Ryan E."/>
            <person name="Settipalli S."/>
            <person name="Shea T."/>
            <person name="Sherpa N."/>
            <person name="Shi L."/>
            <person name="Shih D."/>
            <person name="Sparrow T."/>
            <person name="Spaulding J."/>
            <person name="Stalker J."/>
            <person name="Stange-Thomann N."/>
            <person name="Stavropoulos S."/>
            <person name="Stone C."/>
            <person name="Strader C."/>
            <person name="Tesfaye S."/>
            <person name="Thomson T."/>
            <person name="Thoulutsang Y."/>
            <person name="Thoulutsang D."/>
            <person name="Topham K."/>
            <person name="Topping I."/>
            <person name="Tsamla T."/>
            <person name="Vassiliev H."/>
            <person name="Vo A."/>
            <person name="Wangchuk T."/>
            <person name="Wangdi T."/>
            <person name="Weiand M."/>
            <person name="Wilkinson J."/>
            <person name="Wilson A."/>
            <person name="Yadav S."/>
            <person name="Young G."/>
            <person name="Yu Q."/>
            <person name="Zembek L."/>
            <person name="Zhong D."/>
            <person name="Zimmer A."/>
            <person name="Zwirko Z."/>
            <person name="Jaffe D.B."/>
            <person name="Alvarez P."/>
            <person name="Brockman W."/>
            <person name="Butler J."/>
            <person name="Chin C."/>
            <person name="Gnerre S."/>
            <person name="Grabherr M."/>
            <person name="Kleber M."/>
            <person name="Mauceli E."/>
            <person name="MacCallum I."/>
        </authorList>
    </citation>
    <scope>NUCLEOTIDE SEQUENCE [LARGE SCALE GENOMIC DNA]</scope>
    <source>
        <strain evidence="14">Tucson 14030-0811.24</strain>
    </source>
</reference>
<evidence type="ECO:0000256" key="10">
    <source>
        <dbReference type="RuleBase" id="RU363034"/>
    </source>
</evidence>
<dbReference type="Pfam" id="PF00089">
    <property type="entry name" value="Trypsin"/>
    <property type="match status" value="1"/>
</dbReference>
<evidence type="ECO:0000313" key="14">
    <source>
        <dbReference type="Proteomes" id="UP000007798"/>
    </source>
</evidence>
<proteinExistence type="inferred from homology"/>
<dbReference type="FunFam" id="2.40.10.10:FF:000047">
    <property type="entry name" value="Trypsin eta"/>
    <property type="match status" value="1"/>
</dbReference>
<dbReference type="CDD" id="cd00190">
    <property type="entry name" value="Tryp_SPc"/>
    <property type="match status" value="1"/>
</dbReference>
<keyword evidence="14" id="KW-1185">Reference proteome</keyword>
<name>B4N9K8_DROWI</name>
<evidence type="ECO:0000256" key="5">
    <source>
        <dbReference type="ARBA" id="ARBA00022729"/>
    </source>
</evidence>
<evidence type="ECO:0000256" key="6">
    <source>
        <dbReference type="ARBA" id="ARBA00022801"/>
    </source>
</evidence>
<dbReference type="InterPro" id="IPR009003">
    <property type="entry name" value="Peptidase_S1_PA"/>
</dbReference>
<keyword evidence="8" id="KW-0865">Zymogen</keyword>
<gene>
    <name evidence="13" type="primary">Dwil\GK10885</name>
    <name evidence="13" type="ORF">Dwil_GK10885</name>
</gene>
<dbReference type="SMART" id="SM00020">
    <property type="entry name" value="Tryp_SPc"/>
    <property type="match status" value="1"/>
</dbReference>
<dbReference type="InterPro" id="IPR018114">
    <property type="entry name" value="TRYPSIN_HIS"/>
</dbReference>
<dbReference type="OrthoDB" id="8440449at2759"/>
<dbReference type="SMR" id="B4N9K8"/>
<feature type="signal peptide" evidence="11">
    <location>
        <begin position="1"/>
        <end position="29"/>
    </location>
</feature>
<evidence type="ECO:0000256" key="3">
    <source>
        <dbReference type="ARBA" id="ARBA00022525"/>
    </source>
</evidence>
<keyword evidence="4 10" id="KW-0645">Protease</keyword>
<dbReference type="Proteomes" id="UP000007798">
    <property type="component" value="Unassembled WGS sequence"/>
</dbReference>
<feature type="chain" id="PRO_5002819413" description="Peptidase S1 domain-containing protein" evidence="11">
    <location>
        <begin position="30"/>
        <end position="274"/>
    </location>
</feature>
<comment type="similarity">
    <text evidence="2">Belongs to the peptidase S1 family.</text>
</comment>
<keyword evidence="3" id="KW-0964">Secreted</keyword>
<dbReference type="PRINTS" id="PR00722">
    <property type="entry name" value="CHYMOTRYPSIN"/>
</dbReference>
<evidence type="ECO:0000259" key="12">
    <source>
        <dbReference type="PROSITE" id="PS50240"/>
    </source>
</evidence>
<evidence type="ECO:0000256" key="8">
    <source>
        <dbReference type="ARBA" id="ARBA00023145"/>
    </source>
</evidence>
<dbReference type="PANTHER" id="PTHR24276:SF96">
    <property type="entry name" value="PEPTIDASE S1 DOMAIN-CONTAINING PROTEIN"/>
    <property type="match status" value="1"/>
</dbReference>
<dbReference type="HOGENOM" id="CLU_006842_7_4_1"/>
<dbReference type="InterPro" id="IPR043504">
    <property type="entry name" value="Peptidase_S1_PA_chymotrypsin"/>
</dbReference>